<evidence type="ECO:0000313" key="1">
    <source>
        <dbReference type="EMBL" id="MBB5640998.1"/>
    </source>
</evidence>
<evidence type="ECO:0000313" key="3">
    <source>
        <dbReference type="EMBL" id="MBB5642311.1"/>
    </source>
</evidence>
<organism evidence="2 5">
    <name type="scientific">Cryobacterium roopkundense</name>
    <dbReference type="NCBI Taxonomy" id="1001240"/>
    <lineage>
        <taxon>Bacteria</taxon>
        <taxon>Bacillati</taxon>
        <taxon>Actinomycetota</taxon>
        <taxon>Actinomycetes</taxon>
        <taxon>Micrococcales</taxon>
        <taxon>Microbacteriaceae</taxon>
        <taxon>Cryobacterium</taxon>
    </lineage>
</organism>
<proteinExistence type="predicted"/>
<accession>A0A7W8ZWA3</accession>
<name>A0A7W8ZWA3_9MICO</name>
<evidence type="ECO:0000313" key="5">
    <source>
        <dbReference type="Proteomes" id="UP000561726"/>
    </source>
</evidence>
<reference evidence="2 5" key="1">
    <citation type="submission" date="2020-08" db="EMBL/GenBank/DDBJ databases">
        <title>Sequencing the genomes of 1000 actinobacteria strains.</title>
        <authorList>
            <person name="Klenk H.-P."/>
        </authorList>
    </citation>
    <scope>NUCLEOTIDE SEQUENCE [LARGE SCALE GENOMIC DNA]</scope>
    <source>
        <strain evidence="2 5">DSM 21065</strain>
    </source>
</reference>
<dbReference type="Proteomes" id="UP000561726">
    <property type="component" value="Unassembled WGS sequence"/>
</dbReference>
<dbReference type="EMBL" id="JACHBQ010000001">
    <property type="protein sequence ID" value="MBB5643156.1"/>
    <property type="molecule type" value="Genomic_DNA"/>
</dbReference>
<gene>
    <name evidence="1" type="ORF">BJ997_001546</name>
    <name evidence="2" type="ORF">BJ997_001899</name>
    <name evidence="3" type="ORF">BJ997_002859</name>
    <name evidence="4" type="ORF">BJ997_003704</name>
</gene>
<comment type="caution">
    <text evidence="2">The sequence shown here is derived from an EMBL/GenBank/DDBJ whole genome shotgun (WGS) entry which is preliminary data.</text>
</comment>
<evidence type="ECO:0000313" key="2">
    <source>
        <dbReference type="EMBL" id="MBB5641351.1"/>
    </source>
</evidence>
<dbReference type="EMBL" id="JACHBQ010000001">
    <property type="protein sequence ID" value="MBB5640998.1"/>
    <property type="molecule type" value="Genomic_DNA"/>
</dbReference>
<dbReference type="AlphaFoldDB" id="A0A7W8ZWA3"/>
<evidence type="ECO:0000313" key="4">
    <source>
        <dbReference type="EMBL" id="MBB5643156.1"/>
    </source>
</evidence>
<dbReference type="EMBL" id="JACHBQ010000001">
    <property type="protein sequence ID" value="MBB5642311.1"/>
    <property type="molecule type" value="Genomic_DNA"/>
</dbReference>
<dbReference type="EMBL" id="JACHBQ010000001">
    <property type="protein sequence ID" value="MBB5641351.1"/>
    <property type="molecule type" value="Genomic_DNA"/>
</dbReference>
<sequence length="68" mass="7467">MSALMAYARGLARRFVATVTVAWVQVAIAQTNGLFFCRSWWAAVPNTNWPLCRPWWAATVAGAPAISL</sequence>
<protein>
    <submittedName>
        <fullName evidence="2">Uncharacterized protein</fullName>
    </submittedName>
</protein>